<reference evidence="1 2" key="1">
    <citation type="journal article" date="2018" name="Evol. Lett.">
        <title>Horizontal gene cluster transfer increased hallucinogenic mushroom diversity.</title>
        <authorList>
            <person name="Reynolds H.T."/>
            <person name="Vijayakumar V."/>
            <person name="Gluck-Thaler E."/>
            <person name="Korotkin H.B."/>
            <person name="Matheny P.B."/>
            <person name="Slot J.C."/>
        </authorList>
    </citation>
    <scope>NUCLEOTIDE SEQUENCE [LARGE SCALE GENOMIC DNA]</scope>
    <source>
        <strain evidence="1 2">2629</strain>
    </source>
</reference>
<dbReference type="AlphaFoldDB" id="A0A409VQF6"/>
<proteinExistence type="predicted"/>
<evidence type="ECO:0000313" key="2">
    <source>
        <dbReference type="Proteomes" id="UP000284842"/>
    </source>
</evidence>
<evidence type="ECO:0000313" key="1">
    <source>
        <dbReference type="EMBL" id="PPQ68515.1"/>
    </source>
</evidence>
<dbReference type="OrthoDB" id="10328735at2759"/>
<comment type="caution">
    <text evidence="1">The sequence shown here is derived from an EMBL/GenBank/DDBJ whole genome shotgun (WGS) entry which is preliminary data.</text>
</comment>
<name>A0A409VQF6_9AGAR</name>
<organism evidence="1 2">
    <name type="scientific">Panaeolus cyanescens</name>
    <dbReference type="NCBI Taxonomy" id="181874"/>
    <lineage>
        <taxon>Eukaryota</taxon>
        <taxon>Fungi</taxon>
        <taxon>Dikarya</taxon>
        <taxon>Basidiomycota</taxon>
        <taxon>Agaricomycotina</taxon>
        <taxon>Agaricomycetes</taxon>
        <taxon>Agaricomycetidae</taxon>
        <taxon>Agaricales</taxon>
        <taxon>Agaricineae</taxon>
        <taxon>Galeropsidaceae</taxon>
        <taxon>Panaeolus</taxon>
    </lineage>
</organism>
<protein>
    <submittedName>
        <fullName evidence="1">Uncharacterized protein</fullName>
    </submittedName>
</protein>
<dbReference type="Gene3D" id="3.40.630.30">
    <property type="match status" value="1"/>
</dbReference>
<dbReference type="Proteomes" id="UP000284842">
    <property type="component" value="Unassembled WGS sequence"/>
</dbReference>
<gene>
    <name evidence="1" type="ORF">CVT24_005539</name>
</gene>
<dbReference type="EMBL" id="NHTK01006006">
    <property type="protein sequence ID" value="PPQ68515.1"/>
    <property type="molecule type" value="Genomic_DNA"/>
</dbReference>
<accession>A0A409VQF6</accession>
<dbReference type="InParanoid" id="A0A409VQF6"/>
<sequence>MATRIIYRSARPSDLAFLRNFVVDTFAKREPTSRYLKLGTAGFLPFYDEYVHPYVDLKTTVVAEEHRIEGKRVHSEIVSCLVNTPYDAVGDPSKLGRVLPLVNLIDALDKPFKEGVLKPQNIPESRVLHTLLGATKEGYEGKRLFWNAMSESLRLAMDGRWDMAVAECTAWGTRKVCRDAVGFKEGSIIQYKDFEVDGTKPFEHLEGEAVLLWKDLRKGVDEM</sequence>
<keyword evidence="2" id="KW-1185">Reference proteome</keyword>